<name>A0A5P9P7Z9_9EURY</name>
<dbReference type="EMBL" id="CP045489">
    <property type="protein sequence ID" value="QFU84262.1"/>
    <property type="molecule type" value="Genomic_DNA"/>
</dbReference>
<evidence type="ECO:0000313" key="1">
    <source>
        <dbReference type="EMBL" id="QFU84262.1"/>
    </source>
</evidence>
<keyword evidence="2" id="KW-1185">Reference proteome</keyword>
<dbReference type="AlphaFoldDB" id="A0A5P9P7Z9"/>
<protein>
    <submittedName>
        <fullName evidence="1">Uncharacterized protein</fullName>
    </submittedName>
</protein>
<keyword evidence="1" id="KW-0614">Plasmid</keyword>
<reference evidence="1 2" key="1">
    <citation type="journal article" date="2007" name="Int. J. Syst. Evol. Microbiol.">
        <title>Natronorubrum sulfidifaciens sp. nov., an extremely haloalkaliphilic archaeon isolated from Aiding salt lake in Xin-Jiang, China.</title>
        <authorList>
            <person name="Cui H.L."/>
            <person name="Tohty D."/>
            <person name="Liu H.C."/>
            <person name="Liu S.J."/>
            <person name="Oren A."/>
            <person name="Zhou P.J."/>
        </authorList>
    </citation>
    <scope>NUCLEOTIDE SEQUENCE [LARGE SCALE GENOMIC DNA]</scope>
    <source>
        <strain evidence="1 2">7-3</strain>
        <plasmid evidence="1">unnamed1</plasmid>
    </source>
</reference>
<accession>A0A5P9P7Z9</accession>
<dbReference type="Proteomes" id="UP000326170">
    <property type="component" value="Plasmid unnamed1"/>
</dbReference>
<organism evidence="1 2">
    <name type="scientific">Natronorubrum aibiense</name>
    <dbReference type="NCBI Taxonomy" id="348826"/>
    <lineage>
        <taxon>Archaea</taxon>
        <taxon>Methanobacteriati</taxon>
        <taxon>Methanobacteriota</taxon>
        <taxon>Stenosarchaea group</taxon>
        <taxon>Halobacteria</taxon>
        <taxon>Halobacteriales</taxon>
        <taxon>Natrialbaceae</taxon>
        <taxon>Natronorubrum</taxon>
    </lineage>
</organism>
<evidence type="ECO:0000313" key="2">
    <source>
        <dbReference type="Proteomes" id="UP000326170"/>
    </source>
</evidence>
<gene>
    <name evidence="1" type="ORF">GCU68_16890</name>
</gene>
<dbReference type="KEGG" id="nas:GCU68_16890"/>
<proteinExistence type="predicted"/>
<sequence>MILKVKQTRGVHIILGADAEFCEKVVSACELRGEWFESHGDKEIGDRLDAIATIWMVGRRHGRIHTRVTRLALAADACEWYAESLQRIPEGELAHQAKEACWQPQSVIREFYSMNDCDGKILGQGSRFV</sequence>
<geneLocation type="plasmid" evidence="1 2">
    <name>unnamed1</name>
</geneLocation>